<protein>
    <submittedName>
        <fullName evidence="1">DUF177 domain-containing protein</fullName>
    </submittedName>
</protein>
<gene>
    <name evidence="1" type="ORF">JQS30_04560</name>
</gene>
<dbReference type="EMBL" id="CP070496">
    <property type="protein sequence ID" value="QSB06188.1"/>
    <property type="molecule type" value="Genomic_DNA"/>
</dbReference>
<accession>A0A895XX31</accession>
<reference evidence="1" key="1">
    <citation type="submission" date="2021-02" db="EMBL/GenBank/DDBJ databases">
        <title>Natronoglycomyces albus gen. nov., sp. nov, a haloalkaliphilic actinobacterium from a soda solonchak soil.</title>
        <authorList>
            <person name="Sorokin D.Y."/>
            <person name="Khijniak T.V."/>
            <person name="Zakharycheva A.P."/>
            <person name="Boueva O.V."/>
            <person name="Ariskina E.V."/>
            <person name="Hahnke R.L."/>
            <person name="Bunk B."/>
            <person name="Sproer C."/>
            <person name="Schumann P."/>
            <person name="Evtushenko L.I."/>
            <person name="Kublanov I.V."/>
        </authorList>
    </citation>
    <scope>NUCLEOTIDE SEQUENCE</scope>
    <source>
        <strain evidence="1">DSM 106290</strain>
    </source>
</reference>
<dbReference type="Proteomes" id="UP000662939">
    <property type="component" value="Chromosome"/>
</dbReference>
<dbReference type="InterPro" id="IPR003772">
    <property type="entry name" value="YceD"/>
</dbReference>
<name>A0A895XX31_9ACTN</name>
<dbReference type="Pfam" id="PF02620">
    <property type="entry name" value="YceD"/>
    <property type="match status" value="1"/>
</dbReference>
<dbReference type="PANTHER" id="PTHR34374:SF1">
    <property type="entry name" value="LARGE RIBOSOMAL RNA SUBUNIT ACCUMULATION PROTEIN YCED HOMOLOG 1, CHLOROPLASTIC"/>
    <property type="match status" value="1"/>
</dbReference>
<sequence>MSTFALDPRAPLVIDTSDLPRTPGAIVEIEREAASEDDIGVEMLGVPAKSPLQLELQLTSVTEGVLVTGTVAAPLKGECARCLNPIDDTSVVKIQELYAYEGSTTEETTDADEVMRLQGELLDLEPAVRDALVLAMSTTPLCRPDCPGLCSICGVHWDELPTDHDHDQVDPRWAALKNLLGPDQSEN</sequence>
<evidence type="ECO:0000313" key="1">
    <source>
        <dbReference type="EMBL" id="QSB06188.1"/>
    </source>
</evidence>
<dbReference type="AlphaFoldDB" id="A0A895XX31"/>
<dbReference type="KEGG" id="nav:JQS30_04560"/>
<dbReference type="PANTHER" id="PTHR34374">
    <property type="entry name" value="LARGE RIBOSOMAL RNA SUBUNIT ACCUMULATION PROTEIN YCED HOMOLOG 1, CHLOROPLASTIC"/>
    <property type="match status" value="1"/>
</dbReference>
<evidence type="ECO:0000313" key="2">
    <source>
        <dbReference type="Proteomes" id="UP000662939"/>
    </source>
</evidence>
<organism evidence="1 2">
    <name type="scientific">Natronoglycomyces albus</name>
    <dbReference type="NCBI Taxonomy" id="2811108"/>
    <lineage>
        <taxon>Bacteria</taxon>
        <taxon>Bacillati</taxon>
        <taxon>Actinomycetota</taxon>
        <taxon>Actinomycetes</taxon>
        <taxon>Glycomycetales</taxon>
        <taxon>Glycomycetaceae</taxon>
        <taxon>Natronoglycomyces</taxon>
    </lineage>
</organism>
<dbReference type="RefSeq" id="WP_213172197.1">
    <property type="nucleotide sequence ID" value="NZ_CP070496.1"/>
</dbReference>
<keyword evidence="2" id="KW-1185">Reference proteome</keyword>
<proteinExistence type="predicted"/>